<keyword evidence="1" id="KW-1185">Reference proteome</keyword>
<evidence type="ECO:0000313" key="1">
    <source>
        <dbReference type="Proteomes" id="UP000504637"/>
    </source>
</evidence>
<evidence type="ECO:0000313" key="2">
    <source>
        <dbReference type="RefSeq" id="XP_033454846.1"/>
    </source>
</evidence>
<accession>A0A6J3LPK8</accession>
<dbReference type="AlphaFoldDB" id="A0A6J3LPK8"/>
<feature type="non-terminal residue" evidence="2">
    <location>
        <position position="184"/>
    </location>
</feature>
<sequence length="184" mass="21066">DIKECLRFNIYGYEGAFSGAHCDVLSGTWVHPIFGIKRWYWIHPKDMTERDWKDLSRDAHDWLPRRNIVRAITLRPGQTFVMPPGHLIVHAVQTIEPSAMVGGMFWDSACVVKQVKCLEHILRCPNISNEPSPIDLGDVLDELVALIREKMPQVLPELQQEIKAVRKMRCDCRVCGESCPCSQN</sequence>
<dbReference type="SUPFAM" id="SSF51197">
    <property type="entry name" value="Clavaminate synthase-like"/>
    <property type="match status" value="1"/>
</dbReference>
<feature type="non-terminal residue" evidence="2">
    <location>
        <position position="1"/>
    </location>
</feature>
<reference evidence="2" key="2">
    <citation type="submission" date="2020-04" db="EMBL/GenBank/DDBJ databases">
        <authorList>
            <consortium name="NCBI Genome Project"/>
        </authorList>
    </citation>
    <scope>NUCLEOTIDE SEQUENCE</scope>
    <source>
        <strain evidence="2">CBS 342.82</strain>
    </source>
</reference>
<protein>
    <recommendedName>
        <fullName evidence="3">JmjC domain-containing protein</fullName>
    </recommendedName>
</protein>
<reference evidence="2" key="3">
    <citation type="submission" date="2025-08" db="UniProtKB">
        <authorList>
            <consortium name="RefSeq"/>
        </authorList>
    </citation>
    <scope>IDENTIFICATION</scope>
    <source>
        <strain evidence="2">CBS 342.82</strain>
    </source>
</reference>
<dbReference type="OrthoDB" id="4161428at2759"/>
<dbReference type="RefSeq" id="XP_033454846.1">
    <property type="nucleotide sequence ID" value="XM_033600399.1"/>
</dbReference>
<dbReference type="Proteomes" id="UP000504637">
    <property type="component" value="Unplaced"/>
</dbReference>
<dbReference type="GeneID" id="54358199"/>
<proteinExistence type="predicted"/>
<evidence type="ECO:0008006" key="3">
    <source>
        <dbReference type="Google" id="ProtNLM"/>
    </source>
</evidence>
<dbReference type="Gene3D" id="2.60.120.650">
    <property type="entry name" value="Cupin"/>
    <property type="match status" value="1"/>
</dbReference>
<reference evidence="2" key="1">
    <citation type="submission" date="2020-01" db="EMBL/GenBank/DDBJ databases">
        <authorList>
            <consortium name="DOE Joint Genome Institute"/>
            <person name="Haridas S."/>
            <person name="Albert R."/>
            <person name="Binder M."/>
            <person name="Bloem J."/>
            <person name="Labutti K."/>
            <person name="Salamov A."/>
            <person name="Andreopoulos B."/>
            <person name="Baker S.E."/>
            <person name="Barry K."/>
            <person name="Bills G."/>
            <person name="Bluhm B.H."/>
            <person name="Cannon C."/>
            <person name="Castanera R."/>
            <person name="Culley D.E."/>
            <person name="Daum C."/>
            <person name="Ezra D."/>
            <person name="Gonzalez J.B."/>
            <person name="Henrissat B."/>
            <person name="Kuo A."/>
            <person name="Liang C."/>
            <person name="Lipzen A."/>
            <person name="Lutzoni F."/>
            <person name="Magnuson J."/>
            <person name="Mondo S."/>
            <person name="Nolan M."/>
            <person name="Ohm R."/>
            <person name="Pangilinan J."/>
            <person name="Park H.-J."/>
            <person name="Ramirez L."/>
            <person name="Alfaro M."/>
            <person name="Sun H."/>
            <person name="Tritt A."/>
            <person name="Yoshinaga Y."/>
            <person name="Zwiers L.-H."/>
            <person name="Turgeon B.G."/>
            <person name="Goodwin S.B."/>
            <person name="Spatafora J.W."/>
            <person name="Crous P.W."/>
            <person name="Grigoriev I.V."/>
        </authorList>
    </citation>
    <scope>NUCLEOTIDE SEQUENCE</scope>
    <source>
        <strain evidence="2">CBS 342.82</strain>
    </source>
</reference>
<organism evidence="2">
    <name type="scientific">Dissoconium aciculare CBS 342.82</name>
    <dbReference type="NCBI Taxonomy" id="1314786"/>
    <lineage>
        <taxon>Eukaryota</taxon>
        <taxon>Fungi</taxon>
        <taxon>Dikarya</taxon>
        <taxon>Ascomycota</taxon>
        <taxon>Pezizomycotina</taxon>
        <taxon>Dothideomycetes</taxon>
        <taxon>Dothideomycetidae</taxon>
        <taxon>Mycosphaerellales</taxon>
        <taxon>Dissoconiaceae</taxon>
        <taxon>Dissoconium</taxon>
    </lineage>
</organism>
<name>A0A6J3LPK8_9PEZI</name>
<gene>
    <name evidence="2" type="ORF">K489DRAFT_300242</name>
</gene>